<feature type="region of interest" description="Disordered" evidence="2">
    <location>
        <begin position="195"/>
        <end position="390"/>
    </location>
</feature>
<feature type="compositionally biased region" description="Basic residues" evidence="2">
    <location>
        <begin position="265"/>
        <end position="276"/>
    </location>
</feature>
<keyword evidence="4" id="KW-1185">Reference proteome</keyword>
<dbReference type="InterPro" id="IPR002110">
    <property type="entry name" value="Ankyrin_rpt"/>
</dbReference>
<dbReference type="InterPro" id="IPR027417">
    <property type="entry name" value="P-loop_NTPase"/>
</dbReference>
<dbReference type="SUPFAM" id="SSF52540">
    <property type="entry name" value="P-loop containing nucleoside triphosphate hydrolases"/>
    <property type="match status" value="1"/>
</dbReference>
<dbReference type="GO" id="GO:0005525">
    <property type="term" value="F:GTP binding"/>
    <property type="evidence" value="ECO:0007669"/>
    <property type="project" value="TreeGrafter"/>
</dbReference>
<dbReference type="Pfam" id="PF12796">
    <property type="entry name" value="Ank_2"/>
    <property type="match status" value="1"/>
</dbReference>
<dbReference type="InterPro" id="IPR051641">
    <property type="entry name" value="RGK_GTP-binding_reg"/>
</dbReference>
<feature type="compositionally biased region" description="Basic and acidic residues" evidence="2">
    <location>
        <begin position="353"/>
        <end position="376"/>
    </location>
</feature>
<dbReference type="SMART" id="SM00248">
    <property type="entry name" value="ANK"/>
    <property type="match status" value="2"/>
</dbReference>
<evidence type="ECO:0000313" key="4">
    <source>
        <dbReference type="Proteomes" id="UP000479190"/>
    </source>
</evidence>
<organism evidence="3 4">
    <name type="scientific">Trichogramma brassicae</name>
    <dbReference type="NCBI Taxonomy" id="86971"/>
    <lineage>
        <taxon>Eukaryota</taxon>
        <taxon>Metazoa</taxon>
        <taxon>Ecdysozoa</taxon>
        <taxon>Arthropoda</taxon>
        <taxon>Hexapoda</taxon>
        <taxon>Insecta</taxon>
        <taxon>Pterygota</taxon>
        <taxon>Neoptera</taxon>
        <taxon>Endopterygota</taxon>
        <taxon>Hymenoptera</taxon>
        <taxon>Apocrita</taxon>
        <taxon>Proctotrupomorpha</taxon>
        <taxon>Chalcidoidea</taxon>
        <taxon>Trichogrammatidae</taxon>
        <taxon>Trichogramma</taxon>
    </lineage>
</organism>
<dbReference type="SUPFAM" id="SSF48403">
    <property type="entry name" value="Ankyrin repeat"/>
    <property type="match status" value="1"/>
</dbReference>
<evidence type="ECO:0000313" key="3">
    <source>
        <dbReference type="EMBL" id="CAB0044210.1"/>
    </source>
</evidence>
<proteinExistence type="predicted"/>
<evidence type="ECO:0000256" key="2">
    <source>
        <dbReference type="SAM" id="MobiDB-lite"/>
    </source>
</evidence>
<feature type="repeat" description="ANK" evidence="1">
    <location>
        <begin position="562"/>
        <end position="589"/>
    </location>
</feature>
<dbReference type="PANTHER" id="PTHR45775:SF6">
    <property type="entry name" value="RAD, GEM_KIR FAMILY MEMBER 2, ISOFORM C"/>
    <property type="match status" value="1"/>
</dbReference>
<feature type="compositionally biased region" description="Polar residues" evidence="2">
    <location>
        <begin position="336"/>
        <end position="350"/>
    </location>
</feature>
<reference evidence="3 4" key="1">
    <citation type="submission" date="2020-02" db="EMBL/GenBank/DDBJ databases">
        <authorList>
            <person name="Ferguson B K."/>
        </authorList>
    </citation>
    <scope>NUCLEOTIDE SEQUENCE [LARGE SCALE GENOMIC DNA]</scope>
</reference>
<feature type="compositionally biased region" description="Low complexity" evidence="2">
    <location>
        <begin position="98"/>
        <end position="111"/>
    </location>
</feature>
<gene>
    <name evidence="3" type="ORF">TBRA_LOCUS15798</name>
</gene>
<dbReference type="PANTHER" id="PTHR45775">
    <property type="entry name" value="RAD, GEM/KIR FAMILY MEMBER 2, ISOFORM C"/>
    <property type="match status" value="1"/>
</dbReference>
<feature type="compositionally biased region" description="Polar residues" evidence="2">
    <location>
        <begin position="377"/>
        <end position="386"/>
    </location>
</feature>
<dbReference type="PROSITE" id="PS50297">
    <property type="entry name" value="ANK_REP_REGION"/>
    <property type="match status" value="1"/>
</dbReference>
<sequence length="589" mass="65770">MIVLSLATRISLTTQSIRSLFLTLWRRNPMLADTKRGGIGPGQATSGVAGTSGSGGQQDDDTEDGVEYYRLRSFSITANGVFNLGDSLKSRRSRSINSVTSSGGTSCSSTTRDARLLSSTSQLSGIEAGRRDSNGEVASSSPPQQQHQQQQQQQAVASYKVGMLGASGVGKTALTAQFTTSEYICAYDASLGRRRVRPEERVGDDRRPRDRIGNHRSSSHGDVGRGLLLHLQSGRLRGGVLGGGPGESQVRRGRPHVSLEERLHGRPRGHTRRQQGRPRAQTRGSRYNGSTRGQRLRLQVHRDVLGPGASRRRAARGRAGPDQAESAARPGPGVAPSSQQAARPTAQASARLQAKDQELRESVRSLRPLRNDDSRRLINSNQTSQEQFKRLKSMRENVNWDSEAERRELFDELRDLFNGWNERLPNLRDIFRREEMDWLLTEFVKTDDGKSPPHPILNFAIEARYRDEPELGADGKPSSVRRTTPLHHLFKFCTFPYWNGVARDLFRIYDRFDVNYTDERGRTHFHAACQYGCNQAVRQFLESGLDLKRLVQETDLTVIDPPLYLALNNQNKEVFTLLLKHGADPNFGH</sequence>
<dbReference type="GO" id="GO:0005886">
    <property type="term" value="C:plasma membrane"/>
    <property type="evidence" value="ECO:0007669"/>
    <property type="project" value="TreeGrafter"/>
</dbReference>
<dbReference type="Gene3D" id="1.25.40.20">
    <property type="entry name" value="Ankyrin repeat-containing domain"/>
    <property type="match status" value="1"/>
</dbReference>
<feature type="region of interest" description="Disordered" evidence="2">
    <location>
        <begin position="93"/>
        <end position="154"/>
    </location>
</feature>
<dbReference type="Proteomes" id="UP000479190">
    <property type="component" value="Unassembled WGS sequence"/>
</dbReference>
<accession>A0A6H5J6P5</accession>
<dbReference type="EMBL" id="CADCXV010001416">
    <property type="protein sequence ID" value="CAB0044210.1"/>
    <property type="molecule type" value="Genomic_DNA"/>
</dbReference>
<feature type="compositionally biased region" description="Gly residues" evidence="2">
    <location>
        <begin position="236"/>
        <end position="246"/>
    </location>
</feature>
<feature type="compositionally biased region" description="Polar residues" evidence="2">
    <location>
        <begin position="282"/>
        <end position="293"/>
    </location>
</feature>
<dbReference type="GO" id="GO:0005246">
    <property type="term" value="F:calcium channel regulator activity"/>
    <property type="evidence" value="ECO:0007669"/>
    <property type="project" value="TreeGrafter"/>
</dbReference>
<feature type="region of interest" description="Disordered" evidence="2">
    <location>
        <begin position="33"/>
        <end position="63"/>
    </location>
</feature>
<dbReference type="AlphaFoldDB" id="A0A6H5J6P5"/>
<keyword evidence="1" id="KW-0040">ANK repeat</keyword>
<name>A0A6H5J6P5_9HYME</name>
<dbReference type="InterPro" id="IPR036770">
    <property type="entry name" value="Ankyrin_rpt-contain_sf"/>
</dbReference>
<feature type="compositionally biased region" description="Low complexity" evidence="2">
    <location>
        <begin position="144"/>
        <end position="154"/>
    </location>
</feature>
<evidence type="ECO:0000256" key="1">
    <source>
        <dbReference type="PROSITE-ProRule" id="PRU00023"/>
    </source>
</evidence>
<protein>
    <submittedName>
        <fullName evidence="3">Uncharacterized protein</fullName>
    </submittedName>
</protein>
<dbReference type="Gene3D" id="3.40.50.300">
    <property type="entry name" value="P-loop containing nucleotide triphosphate hydrolases"/>
    <property type="match status" value="1"/>
</dbReference>
<dbReference type="OrthoDB" id="616263at2759"/>
<feature type="compositionally biased region" description="Basic and acidic residues" evidence="2">
    <location>
        <begin position="197"/>
        <end position="213"/>
    </location>
</feature>
<dbReference type="PROSITE" id="PS50088">
    <property type="entry name" value="ANK_REPEAT"/>
    <property type="match status" value="1"/>
</dbReference>